<sequence>MSKLDRFLVSQGLLDLFPNLIGLILHRHISDHKPIILKESHVDYGPTPFRLFHSWFLEHDFNSVVEDSWNSAEITSSNAMIMLKNKLKILKQRLKTWMKEKRKHQIPMGFTKKYFQESSA</sequence>
<evidence type="ECO:0000313" key="2">
    <source>
        <dbReference type="Proteomes" id="UP001151760"/>
    </source>
</evidence>
<dbReference type="EMBL" id="BQNB010017707">
    <property type="protein sequence ID" value="GJT66347.1"/>
    <property type="molecule type" value="Genomic_DNA"/>
</dbReference>
<reference evidence="1" key="1">
    <citation type="journal article" date="2022" name="Int. J. Mol. Sci.">
        <title>Draft Genome of Tanacetum Coccineum: Genomic Comparison of Closely Related Tanacetum-Family Plants.</title>
        <authorList>
            <person name="Yamashiro T."/>
            <person name="Shiraishi A."/>
            <person name="Nakayama K."/>
            <person name="Satake H."/>
        </authorList>
    </citation>
    <scope>NUCLEOTIDE SEQUENCE</scope>
</reference>
<name>A0ABQ5FSK4_9ASTR</name>
<gene>
    <name evidence="1" type="ORF">Tco_1017827</name>
</gene>
<dbReference type="Proteomes" id="UP001151760">
    <property type="component" value="Unassembled WGS sequence"/>
</dbReference>
<comment type="caution">
    <text evidence="1">The sequence shown here is derived from an EMBL/GenBank/DDBJ whole genome shotgun (WGS) entry which is preliminary data.</text>
</comment>
<accession>A0ABQ5FSK4</accession>
<dbReference type="PANTHER" id="PTHR33710">
    <property type="entry name" value="BNAC02G09200D PROTEIN"/>
    <property type="match status" value="1"/>
</dbReference>
<organism evidence="1 2">
    <name type="scientific">Tanacetum coccineum</name>
    <dbReference type="NCBI Taxonomy" id="301880"/>
    <lineage>
        <taxon>Eukaryota</taxon>
        <taxon>Viridiplantae</taxon>
        <taxon>Streptophyta</taxon>
        <taxon>Embryophyta</taxon>
        <taxon>Tracheophyta</taxon>
        <taxon>Spermatophyta</taxon>
        <taxon>Magnoliopsida</taxon>
        <taxon>eudicotyledons</taxon>
        <taxon>Gunneridae</taxon>
        <taxon>Pentapetalae</taxon>
        <taxon>asterids</taxon>
        <taxon>campanulids</taxon>
        <taxon>Asterales</taxon>
        <taxon>Asteraceae</taxon>
        <taxon>Asteroideae</taxon>
        <taxon>Anthemideae</taxon>
        <taxon>Anthemidinae</taxon>
        <taxon>Tanacetum</taxon>
    </lineage>
</organism>
<evidence type="ECO:0000313" key="1">
    <source>
        <dbReference type="EMBL" id="GJT66347.1"/>
    </source>
</evidence>
<reference evidence="1" key="2">
    <citation type="submission" date="2022-01" db="EMBL/GenBank/DDBJ databases">
        <authorList>
            <person name="Yamashiro T."/>
            <person name="Shiraishi A."/>
            <person name="Satake H."/>
            <person name="Nakayama K."/>
        </authorList>
    </citation>
    <scope>NUCLEOTIDE SEQUENCE</scope>
</reference>
<proteinExistence type="predicted"/>
<keyword evidence="2" id="KW-1185">Reference proteome</keyword>
<dbReference type="PANTHER" id="PTHR33710:SF64">
    <property type="entry name" value="ENDONUCLEASE_EXONUCLEASE_PHOSPHATASE DOMAIN-CONTAINING PROTEIN"/>
    <property type="match status" value="1"/>
</dbReference>
<protein>
    <submittedName>
        <fullName evidence="1">Uncharacterized protein</fullName>
    </submittedName>
</protein>